<dbReference type="Gene3D" id="3.40.850.10">
    <property type="entry name" value="Kinesin motor domain"/>
    <property type="match status" value="1"/>
</dbReference>
<keyword evidence="7" id="KW-0493">Microtubule</keyword>
<evidence type="ECO:0000256" key="4">
    <source>
        <dbReference type="ARBA" id="ARBA00022840"/>
    </source>
</evidence>
<dbReference type="GO" id="GO:0005874">
    <property type="term" value="C:microtubule"/>
    <property type="evidence" value="ECO:0007669"/>
    <property type="project" value="UniProtKB-KW"/>
</dbReference>
<accession>A0A146K6C7</accession>
<dbReference type="GO" id="GO:0007052">
    <property type="term" value="P:mitotic spindle organization"/>
    <property type="evidence" value="ECO:0007669"/>
    <property type="project" value="TreeGrafter"/>
</dbReference>
<dbReference type="PROSITE" id="PS00411">
    <property type="entry name" value="KINESIN_MOTOR_1"/>
    <property type="match status" value="1"/>
</dbReference>
<dbReference type="PRINTS" id="PR00380">
    <property type="entry name" value="KINESINHEAVY"/>
</dbReference>
<dbReference type="InterPro" id="IPR001752">
    <property type="entry name" value="Kinesin_motor_dom"/>
</dbReference>
<dbReference type="InterPro" id="IPR036961">
    <property type="entry name" value="Kinesin_motor_dom_sf"/>
</dbReference>
<evidence type="ECO:0000259" key="9">
    <source>
        <dbReference type="PROSITE" id="PS50067"/>
    </source>
</evidence>
<dbReference type="GO" id="GO:0007018">
    <property type="term" value="P:microtubule-based movement"/>
    <property type="evidence" value="ECO:0007669"/>
    <property type="project" value="InterPro"/>
</dbReference>
<gene>
    <name evidence="10" type="ORF">TPC1_15673</name>
</gene>
<sequence>ICRFRPLNKLDQQHQICYKKLTDTTVDMGKKYTYNKVFDTNSSQLEFYDYLGPKLIDQVLKGYNCTFFTYGQTGSGKTYTLKGESKNPASVGFSPRIIENLFLQLEQQEDLDFIVRVSYIEIYKEQVKDLLVPNKPDLKVRGTNESGFYVDSKQIRCSSYLEVLTAFVEGNTIRATAATKQNEDSSRSHALLCISVKTSKKDSSESKSSKLWLVDLAGSEQLAKTGAVGERLEESKKINQSLLTLSTVIHKLSSSSAEHINYRDSVMTQILMESLGGNAKTYLCICCSPSSGSYSETSSTLEFGLRAKLIKQKAVVNKETSQKELQLQINQLQQIIEKLQKGDISDLAEENRKLKQQILELTEENDQLKLQKQQDDELNDQIIENLRQQLNKQADEPVMSQNLSGTMDSRQIDELIQSLDKLISPEINSEKEDEGEQMLESQANLPKIKKICRGVQVNSYATERLSYTTQLKHLQEQIELYKHDYLQLQTDVVHKQQNIQNLQSRINEDQLIFSQTELSLKQRLERNWDQLNQKDSFKQTCKKLDLENMQQKQKINELQDTLQTNSSQISLLQSQIRQITNELNNLKRINTENESIIVTNQEIHNMALEDLREQIHQLQQIYDAKQFKFVMDHEPADTVEMNSTMM</sequence>
<dbReference type="Pfam" id="PF00225">
    <property type="entry name" value="Kinesin"/>
    <property type="match status" value="1"/>
</dbReference>
<keyword evidence="5 8" id="KW-0175">Coiled coil</keyword>
<comment type="similarity">
    <text evidence="6 7">Belongs to the TRAFAC class myosin-kinesin ATPase superfamily. Kinesin family.</text>
</comment>
<evidence type="ECO:0000256" key="7">
    <source>
        <dbReference type="RuleBase" id="RU000394"/>
    </source>
</evidence>
<dbReference type="GO" id="GO:0005875">
    <property type="term" value="C:microtubule associated complex"/>
    <property type="evidence" value="ECO:0007669"/>
    <property type="project" value="TreeGrafter"/>
</dbReference>
<dbReference type="EMBL" id="GDID01004206">
    <property type="protein sequence ID" value="JAP92400.1"/>
    <property type="molecule type" value="Transcribed_RNA"/>
</dbReference>
<feature type="coiled-coil region" evidence="8">
    <location>
        <begin position="318"/>
        <end position="381"/>
    </location>
</feature>
<dbReference type="GO" id="GO:0008017">
    <property type="term" value="F:microtubule binding"/>
    <property type="evidence" value="ECO:0007669"/>
    <property type="project" value="InterPro"/>
</dbReference>
<dbReference type="InterPro" id="IPR027640">
    <property type="entry name" value="Kinesin-like_fam"/>
</dbReference>
<dbReference type="GO" id="GO:0005737">
    <property type="term" value="C:cytoplasm"/>
    <property type="evidence" value="ECO:0007669"/>
    <property type="project" value="UniProtKB-SubCell"/>
</dbReference>
<evidence type="ECO:0000256" key="8">
    <source>
        <dbReference type="SAM" id="Coils"/>
    </source>
</evidence>
<dbReference type="PANTHER" id="PTHR47969">
    <property type="entry name" value="CHROMOSOME-ASSOCIATED KINESIN KIF4A-RELATED"/>
    <property type="match status" value="1"/>
</dbReference>
<name>A0A146K6C7_9EUKA</name>
<evidence type="ECO:0000256" key="5">
    <source>
        <dbReference type="ARBA" id="ARBA00023054"/>
    </source>
</evidence>
<dbReference type="InterPro" id="IPR019821">
    <property type="entry name" value="Kinesin_motor_CS"/>
</dbReference>
<keyword evidence="3 6" id="KW-0547">Nucleotide-binding</keyword>
<dbReference type="SUPFAM" id="SSF52540">
    <property type="entry name" value="P-loop containing nucleoside triphosphate hydrolases"/>
    <property type="match status" value="1"/>
</dbReference>
<evidence type="ECO:0000256" key="1">
    <source>
        <dbReference type="ARBA" id="ARBA00004496"/>
    </source>
</evidence>
<protein>
    <recommendedName>
        <fullName evidence="7">Kinesin-like protein</fullName>
    </recommendedName>
</protein>
<dbReference type="PANTHER" id="PTHR47969:SF15">
    <property type="entry name" value="CHROMOSOME-ASSOCIATED KINESIN KIF4A-RELATED"/>
    <property type="match status" value="1"/>
</dbReference>
<keyword evidence="2" id="KW-0963">Cytoplasm</keyword>
<dbReference type="GO" id="GO:0003777">
    <property type="term" value="F:microtubule motor activity"/>
    <property type="evidence" value="ECO:0007669"/>
    <property type="project" value="InterPro"/>
</dbReference>
<reference evidence="10" key="1">
    <citation type="submission" date="2015-07" db="EMBL/GenBank/DDBJ databases">
        <title>Adaptation to a free-living lifestyle via gene acquisitions in the diplomonad Trepomonas sp. PC1.</title>
        <authorList>
            <person name="Xu F."/>
            <person name="Jerlstrom-Hultqvist J."/>
            <person name="Kolisko M."/>
            <person name="Simpson A.G.B."/>
            <person name="Roger A.J."/>
            <person name="Svard S.G."/>
            <person name="Andersson J.O."/>
        </authorList>
    </citation>
    <scope>NUCLEOTIDE SEQUENCE</scope>
    <source>
        <strain evidence="10">PC1</strain>
    </source>
</reference>
<feature type="coiled-coil region" evidence="8">
    <location>
        <begin position="541"/>
        <end position="628"/>
    </location>
</feature>
<feature type="binding site" evidence="6">
    <location>
        <begin position="71"/>
        <end position="78"/>
    </location>
    <ligand>
        <name>ATP</name>
        <dbReference type="ChEBI" id="CHEBI:30616"/>
    </ligand>
</feature>
<dbReference type="SMART" id="SM00129">
    <property type="entry name" value="KISc"/>
    <property type="match status" value="1"/>
</dbReference>
<dbReference type="GO" id="GO:0005524">
    <property type="term" value="F:ATP binding"/>
    <property type="evidence" value="ECO:0007669"/>
    <property type="project" value="UniProtKB-UniRule"/>
</dbReference>
<feature type="non-terminal residue" evidence="10">
    <location>
        <position position="1"/>
    </location>
</feature>
<comment type="subcellular location">
    <subcellularLocation>
        <location evidence="1">Cytoplasm</location>
    </subcellularLocation>
</comment>
<proteinExistence type="inferred from homology"/>
<dbReference type="PROSITE" id="PS50067">
    <property type="entry name" value="KINESIN_MOTOR_2"/>
    <property type="match status" value="1"/>
</dbReference>
<dbReference type="AlphaFoldDB" id="A0A146K6C7"/>
<keyword evidence="6 7" id="KW-0505">Motor protein</keyword>
<dbReference type="InterPro" id="IPR027417">
    <property type="entry name" value="P-loop_NTPase"/>
</dbReference>
<organism evidence="10">
    <name type="scientific">Trepomonas sp. PC1</name>
    <dbReference type="NCBI Taxonomy" id="1076344"/>
    <lineage>
        <taxon>Eukaryota</taxon>
        <taxon>Metamonada</taxon>
        <taxon>Diplomonadida</taxon>
        <taxon>Hexamitidae</taxon>
        <taxon>Hexamitinae</taxon>
        <taxon>Trepomonas</taxon>
    </lineage>
</organism>
<feature type="domain" description="Kinesin motor" evidence="9">
    <location>
        <begin position="1"/>
        <end position="310"/>
    </location>
</feature>
<evidence type="ECO:0000256" key="3">
    <source>
        <dbReference type="ARBA" id="ARBA00022741"/>
    </source>
</evidence>
<evidence type="ECO:0000256" key="2">
    <source>
        <dbReference type="ARBA" id="ARBA00022490"/>
    </source>
</evidence>
<feature type="coiled-coil region" evidence="8">
    <location>
        <begin position="471"/>
        <end position="505"/>
    </location>
</feature>
<evidence type="ECO:0000256" key="6">
    <source>
        <dbReference type="PROSITE-ProRule" id="PRU00283"/>
    </source>
</evidence>
<dbReference type="GO" id="GO:0051231">
    <property type="term" value="P:spindle elongation"/>
    <property type="evidence" value="ECO:0007669"/>
    <property type="project" value="TreeGrafter"/>
</dbReference>
<evidence type="ECO:0000313" key="10">
    <source>
        <dbReference type="EMBL" id="JAP92400.1"/>
    </source>
</evidence>
<keyword evidence="4 6" id="KW-0067">ATP-binding</keyword>